<evidence type="ECO:0000256" key="1">
    <source>
        <dbReference type="ARBA" id="ARBA00009091"/>
    </source>
</evidence>
<dbReference type="InterPro" id="IPR005632">
    <property type="entry name" value="Chaperone_Skp"/>
</dbReference>
<dbReference type="GO" id="GO:0005829">
    <property type="term" value="C:cytosol"/>
    <property type="evidence" value="ECO:0007669"/>
    <property type="project" value="TreeGrafter"/>
</dbReference>
<dbReference type="InterPro" id="IPR024930">
    <property type="entry name" value="Skp_dom_sf"/>
</dbReference>
<feature type="coiled-coil region" evidence="3">
    <location>
        <begin position="84"/>
        <end position="115"/>
    </location>
</feature>
<dbReference type="Proteomes" id="UP000255515">
    <property type="component" value="Unassembled WGS sequence"/>
</dbReference>
<feature type="signal peptide" evidence="4">
    <location>
        <begin position="1"/>
        <end position="22"/>
    </location>
</feature>
<evidence type="ECO:0000256" key="4">
    <source>
        <dbReference type="SAM" id="SignalP"/>
    </source>
</evidence>
<dbReference type="SUPFAM" id="SSF111384">
    <property type="entry name" value="OmpH-like"/>
    <property type="match status" value="1"/>
</dbReference>
<protein>
    <submittedName>
        <fullName evidence="5">Periplasmic chaperone</fullName>
    </submittedName>
</protein>
<comment type="similarity">
    <text evidence="1">Belongs to the Skp family.</text>
</comment>
<proteinExistence type="inferred from homology"/>
<gene>
    <name evidence="5" type="ORF">NCTC11661_00504</name>
</gene>
<name>A0A376BZ72_9FLAO</name>
<dbReference type="RefSeq" id="WP_002661654.1">
    <property type="nucleotide sequence ID" value="NZ_JAXFPJ010000018.1"/>
</dbReference>
<dbReference type="EMBL" id="UFTJ01000001">
    <property type="protein sequence ID" value="SSZ46847.1"/>
    <property type="molecule type" value="Genomic_DNA"/>
</dbReference>
<feature type="chain" id="PRO_5017052263" evidence="4">
    <location>
        <begin position="23"/>
        <end position="165"/>
    </location>
</feature>
<accession>A0A376BZ72</accession>
<reference evidence="5 6" key="1">
    <citation type="submission" date="2018-06" db="EMBL/GenBank/DDBJ databases">
        <authorList>
            <consortium name="Pathogen Informatics"/>
            <person name="Doyle S."/>
        </authorList>
    </citation>
    <scope>NUCLEOTIDE SEQUENCE [LARGE SCALE GENOMIC DNA]</scope>
    <source>
        <strain evidence="5 6">NCTC11661</strain>
    </source>
</reference>
<keyword evidence="3" id="KW-0175">Coiled coil</keyword>
<dbReference type="GO" id="GO:0051082">
    <property type="term" value="F:unfolded protein binding"/>
    <property type="evidence" value="ECO:0007669"/>
    <property type="project" value="InterPro"/>
</dbReference>
<dbReference type="AlphaFoldDB" id="A0A376BZ72"/>
<dbReference type="PANTHER" id="PTHR35089">
    <property type="entry name" value="CHAPERONE PROTEIN SKP"/>
    <property type="match status" value="1"/>
</dbReference>
<dbReference type="PANTHER" id="PTHR35089:SF1">
    <property type="entry name" value="CHAPERONE PROTEIN SKP"/>
    <property type="match status" value="1"/>
</dbReference>
<dbReference type="GO" id="GO:0050821">
    <property type="term" value="P:protein stabilization"/>
    <property type="evidence" value="ECO:0007669"/>
    <property type="project" value="TreeGrafter"/>
</dbReference>
<evidence type="ECO:0000256" key="2">
    <source>
        <dbReference type="ARBA" id="ARBA00022729"/>
    </source>
</evidence>
<organism evidence="5 6">
    <name type="scientific">Bergeyella zoohelcum</name>
    <dbReference type="NCBI Taxonomy" id="1015"/>
    <lineage>
        <taxon>Bacteria</taxon>
        <taxon>Pseudomonadati</taxon>
        <taxon>Bacteroidota</taxon>
        <taxon>Flavobacteriia</taxon>
        <taxon>Flavobacteriales</taxon>
        <taxon>Weeksellaceae</taxon>
        <taxon>Bergeyella</taxon>
    </lineage>
</organism>
<dbReference type="Pfam" id="PF03938">
    <property type="entry name" value="OmpH"/>
    <property type="match status" value="1"/>
</dbReference>
<keyword evidence="2 4" id="KW-0732">Signal</keyword>
<evidence type="ECO:0000313" key="5">
    <source>
        <dbReference type="EMBL" id="SSZ46847.1"/>
    </source>
</evidence>
<evidence type="ECO:0000256" key="3">
    <source>
        <dbReference type="SAM" id="Coils"/>
    </source>
</evidence>
<dbReference type="Gene3D" id="3.30.910.20">
    <property type="entry name" value="Skp domain"/>
    <property type="match status" value="1"/>
</dbReference>
<sequence>MKKLRVLLASAIMMLSVGVVSAQKIAHLNYEEVLSLMPETKKATDDLDKFSKTKDAELKKLSDAWSADVQKFEAEAAKMTDAQRQAKGQELQKTQQNLQQMLNTAQQDIQKRRETLLQPIINKLNAAIEKAAKANAYEYIIDSSALIYRGGTDATAAVKKELGLK</sequence>
<dbReference type="SMART" id="SM00935">
    <property type="entry name" value="OmpH"/>
    <property type="match status" value="1"/>
</dbReference>
<evidence type="ECO:0000313" key="6">
    <source>
        <dbReference type="Proteomes" id="UP000255515"/>
    </source>
</evidence>